<accession>A0A099ZLY3</accession>
<proteinExistence type="predicted"/>
<protein>
    <submittedName>
        <fullName evidence="1">Uncharacterized protein</fullName>
    </submittedName>
</protein>
<evidence type="ECO:0000313" key="1">
    <source>
        <dbReference type="EMBL" id="KGL81815.1"/>
    </source>
</evidence>
<sequence length="50" mass="5940">NGLELHQGRFRLDIRKDFHTERVVKHWTRLPKEGMESPSLAVFKKHVDEA</sequence>
<keyword evidence="2" id="KW-1185">Reference proteome</keyword>
<feature type="non-terminal residue" evidence="1">
    <location>
        <position position="1"/>
    </location>
</feature>
<dbReference type="AlphaFoldDB" id="A0A099ZLY3"/>
<name>A0A099ZLY3_TINGU</name>
<dbReference type="EMBL" id="KL894531">
    <property type="protein sequence ID" value="KGL81815.1"/>
    <property type="molecule type" value="Genomic_DNA"/>
</dbReference>
<gene>
    <name evidence="1" type="ORF">N309_14163</name>
</gene>
<organism evidence="1 2">
    <name type="scientific">Tinamus guttatus</name>
    <name type="common">White-throated tinamou</name>
    <dbReference type="NCBI Taxonomy" id="94827"/>
    <lineage>
        <taxon>Eukaryota</taxon>
        <taxon>Metazoa</taxon>
        <taxon>Chordata</taxon>
        <taxon>Craniata</taxon>
        <taxon>Vertebrata</taxon>
        <taxon>Euteleostomi</taxon>
        <taxon>Archelosauria</taxon>
        <taxon>Archosauria</taxon>
        <taxon>Dinosauria</taxon>
        <taxon>Saurischia</taxon>
        <taxon>Theropoda</taxon>
        <taxon>Coelurosauria</taxon>
        <taxon>Aves</taxon>
        <taxon>Palaeognathae</taxon>
        <taxon>Tinamiformes</taxon>
        <taxon>Tinamidae</taxon>
        <taxon>Tinamus</taxon>
    </lineage>
</organism>
<reference evidence="1 2" key="1">
    <citation type="submission" date="2014-06" db="EMBL/GenBank/DDBJ databases">
        <title>Genome evolution of avian class.</title>
        <authorList>
            <person name="Zhang G."/>
            <person name="Li C."/>
        </authorList>
    </citation>
    <scope>NUCLEOTIDE SEQUENCE [LARGE SCALE GENOMIC DNA]</scope>
    <source>
        <strain evidence="1">BGI_N309</strain>
    </source>
</reference>
<feature type="non-terminal residue" evidence="1">
    <location>
        <position position="50"/>
    </location>
</feature>
<dbReference type="Proteomes" id="UP000053641">
    <property type="component" value="Unassembled WGS sequence"/>
</dbReference>
<evidence type="ECO:0000313" key="2">
    <source>
        <dbReference type="Proteomes" id="UP000053641"/>
    </source>
</evidence>